<organism evidence="1 2">
    <name type="scientific">Bartonella clarridgeiae (strain CCUG 45776 / CIP 104772 / 73)</name>
    <dbReference type="NCBI Taxonomy" id="696125"/>
    <lineage>
        <taxon>Bacteria</taxon>
        <taxon>Pseudomonadati</taxon>
        <taxon>Pseudomonadota</taxon>
        <taxon>Alphaproteobacteria</taxon>
        <taxon>Hyphomicrobiales</taxon>
        <taxon>Bartonellaceae</taxon>
        <taxon>Bartonella</taxon>
    </lineage>
</organism>
<name>E6YI43_BARC7</name>
<reference evidence="1 2" key="2">
    <citation type="journal article" date="2011" name="PLoS Genet.">
        <title>Parallel evolution of a type IV secretion system in radiating lineages of the host-restricted bacterial pathogen Bartonella.</title>
        <authorList>
            <person name="Engel P."/>
            <person name="Salzburger W."/>
            <person name="Liesch M."/>
            <person name="Chang C.C."/>
            <person name="Maruyama S."/>
            <person name="Lanz C."/>
            <person name="Calteau A."/>
            <person name="Lajus A."/>
            <person name="Medigue C."/>
            <person name="Schuster S.C."/>
            <person name="Dehio C."/>
        </authorList>
    </citation>
    <scope>NUCLEOTIDE SEQUENCE [LARGE SCALE GENOMIC DNA]</scope>
    <source>
        <strain evidence="2">CIP 104772 / 73</strain>
    </source>
</reference>
<dbReference type="AlphaFoldDB" id="E6YI43"/>
<protein>
    <submittedName>
        <fullName evidence="1">Uncharacterized protein</fullName>
    </submittedName>
</protein>
<dbReference type="HOGENOM" id="CLU_3077131_0_0_5"/>
<evidence type="ECO:0000313" key="2">
    <source>
        <dbReference type="Proteomes" id="UP000009101"/>
    </source>
</evidence>
<evidence type="ECO:0000313" key="1">
    <source>
        <dbReference type="EMBL" id="CBI76531.1"/>
    </source>
</evidence>
<keyword evidence="2" id="KW-1185">Reference proteome</keyword>
<sequence length="52" mass="5603">MYATIIKWACSSAGEHYVDIVGVTGSIPVTPTGFTSATDNILVLLISFKVWE</sequence>
<dbReference type="EMBL" id="FN645454">
    <property type="protein sequence ID" value="CBI76531.1"/>
    <property type="molecule type" value="Genomic_DNA"/>
</dbReference>
<reference evidence="2" key="1">
    <citation type="submission" date="2009-11" db="EMBL/GenBank/DDBJ databases">
        <title>Genome sequencing of Bartonella species and comparative genomics.</title>
        <authorList>
            <person name="Engel P."/>
            <person name="Salzburger W."/>
            <person name="Marius L."/>
            <person name="Chao-Chin C."/>
            <person name="Soichi M."/>
            <person name="Christa L."/>
            <person name="Alexandra C."/>
            <person name="Aurelie L."/>
            <person name="Claudine M."/>
            <person name="Stephan S.C."/>
            <person name="Christoph D."/>
        </authorList>
    </citation>
    <scope>NUCLEOTIDE SEQUENCE [LARGE SCALE GENOMIC DNA]</scope>
    <source>
        <strain evidence="2">CIP 104772 / 73</strain>
    </source>
</reference>
<accession>E6YI43</accession>
<gene>
    <name evidence="1" type="ordered locus">BARCL_0850</name>
</gene>
<proteinExistence type="predicted"/>
<dbReference type="Proteomes" id="UP000009101">
    <property type="component" value="Chromosome"/>
</dbReference>
<dbReference type="KEGG" id="bcd:BARCL_0850"/>